<dbReference type="OrthoDB" id="9540at2157"/>
<feature type="binding site" evidence="5">
    <location>
        <begin position="11"/>
        <end position="13"/>
    </location>
    <ligand>
        <name>FMN</name>
        <dbReference type="ChEBI" id="CHEBI:58210"/>
    </ligand>
</feature>
<dbReference type="HAMAP" id="MF_01984">
    <property type="entry name" value="ubiX_pad"/>
    <property type="match status" value="1"/>
</dbReference>
<dbReference type="SUPFAM" id="SSF52507">
    <property type="entry name" value="Homo-oligomeric flavin-containing Cys decarboxylases, HFCD"/>
    <property type="match status" value="1"/>
</dbReference>
<evidence type="ECO:0000256" key="2">
    <source>
        <dbReference type="ARBA" id="ARBA00022630"/>
    </source>
</evidence>
<comment type="function">
    <text evidence="5">Flavin prenyltransferase that catalyzes the synthesis of the prenylated FMN cofactor (prenyl-FMN) for 4-hydroxy-3-polyprenylbenzoic acid decarboxylase UbiD. The prenyltransferase is metal-independent and links a dimethylallyl moiety from dimethylallyl monophosphate (DMAP) to the flavin N5 and C6 atoms of FMN.</text>
</comment>
<dbReference type="RefSeq" id="WP_011839414.1">
    <property type="nucleotide sequence ID" value="NC_009033.1"/>
</dbReference>
<keyword evidence="3 5" id="KW-0288">FMN</keyword>
<dbReference type="Proteomes" id="UP000000254">
    <property type="component" value="Chromosome"/>
</dbReference>
<keyword evidence="1 5" id="KW-0637">Prenyltransferase</keyword>
<dbReference type="GeneID" id="4907173"/>
<evidence type="ECO:0000256" key="5">
    <source>
        <dbReference type="HAMAP-Rule" id="MF_01984"/>
    </source>
</evidence>
<proteinExistence type="inferred from homology"/>
<reference evidence="8" key="1">
    <citation type="journal article" date="2009" name="BMC Genomics">
        <title>The complete genome sequence of Staphylothermus marinus reveals differences in sulfur metabolism among heterotrophic Crenarchaeota.</title>
        <authorList>
            <person name="Anderson I.J."/>
            <person name="Dharmarajan L."/>
            <person name="Rodriguez J."/>
            <person name="Hooper S."/>
            <person name="Porat I."/>
            <person name="Ulrich L.E."/>
            <person name="Elkins J.G."/>
            <person name="Mavromatis K."/>
            <person name="Sun H."/>
            <person name="Land M."/>
            <person name="Lapidus A."/>
            <person name="Lucas S."/>
            <person name="Barry K."/>
            <person name="Huber H."/>
            <person name="Zhulin I.B."/>
            <person name="Whitman W.B."/>
            <person name="Mukhopadhyay B."/>
            <person name="Woese C."/>
            <person name="Bristow J."/>
            <person name="Kyrpides N."/>
        </authorList>
    </citation>
    <scope>NUCLEOTIDE SEQUENCE [LARGE SCALE GENOMIC DNA]</scope>
    <source>
        <strain evidence="8">ATCC 43588 / DSM 3639 / JCM 9404 / F1</strain>
    </source>
</reference>
<accession>A3DNL3</accession>
<feature type="binding site" evidence="5">
    <location>
        <begin position="96"/>
        <end position="99"/>
    </location>
    <ligand>
        <name>FMN</name>
        <dbReference type="ChEBI" id="CHEBI:58210"/>
    </ligand>
</feature>
<dbReference type="EC" id="2.5.1.129" evidence="5"/>
<dbReference type="EMBL" id="CP000575">
    <property type="protein sequence ID" value="ABN70223.1"/>
    <property type="molecule type" value="Genomic_DNA"/>
</dbReference>
<feature type="binding site" evidence="5">
    <location>
        <position position="161"/>
    </location>
    <ligand>
        <name>dimethylallyl phosphate</name>
        <dbReference type="ChEBI" id="CHEBI:88052"/>
    </ligand>
</feature>
<feature type="domain" description="Flavoprotein" evidence="6">
    <location>
        <begin position="4"/>
        <end position="182"/>
    </location>
</feature>
<evidence type="ECO:0000256" key="1">
    <source>
        <dbReference type="ARBA" id="ARBA00022602"/>
    </source>
</evidence>
<organism evidence="7 8">
    <name type="scientific">Staphylothermus marinus (strain ATCC 43588 / DSM 3639 / JCM 9404 / F1)</name>
    <dbReference type="NCBI Taxonomy" id="399550"/>
    <lineage>
        <taxon>Archaea</taxon>
        <taxon>Thermoproteota</taxon>
        <taxon>Thermoprotei</taxon>
        <taxon>Desulfurococcales</taxon>
        <taxon>Desulfurococcaceae</taxon>
        <taxon>Staphylothermus</taxon>
    </lineage>
</organism>
<keyword evidence="4 5" id="KW-0808">Transferase</keyword>
<keyword evidence="8" id="KW-1185">Reference proteome</keyword>
<gene>
    <name evidence="5" type="primary">ubiX</name>
    <name evidence="7" type="ordered locus">Smar_1127</name>
</gene>
<dbReference type="GO" id="GO:0106141">
    <property type="term" value="F:flavin prenyltransferase activity"/>
    <property type="evidence" value="ECO:0007669"/>
    <property type="project" value="UniProtKB-EC"/>
</dbReference>
<dbReference type="KEGG" id="smr:Smar_1127"/>
<evidence type="ECO:0000313" key="8">
    <source>
        <dbReference type="Proteomes" id="UP000000254"/>
    </source>
</evidence>
<protein>
    <recommendedName>
        <fullName evidence="5">Flavin prenyltransferase UbiX</fullName>
        <ecNumber evidence="5">2.5.1.129</ecNumber>
    </recommendedName>
</protein>
<feature type="binding site" evidence="5">
    <location>
        <position position="177"/>
    </location>
    <ligand>
        <name>dimethylallyl phosphate</name>
        <dbReference type="ChEBI" id="CHEBI:88052"/>
    </ligand>
</feature>
<dbReference type="Pfam" id="PF02441">
    <property type="entry name" value="Flavoprotein"/>
    <property type="match status" value="1"/>
</dbReference>
<dbReference type="InterPro" id="IPR003382">
    <property type="entry name" value="Flavoprotein"/>
</dbReference>
<evidence type="ECO:0000256" key="3">
    <source>
        <dbReference type="ARBA" id="ARBA00022643"/>
    </source>
</evidence>
<dbReference type="InterPro" id="IPR036551">
    <property type="entry name" value="Flavin_trans-like"/>
</dbReference>
<sequence>MNNRIIVGISGASGIRYALKLLDMCSLMKRKYSEVDVIVTDNAKLVARVEEGIDDIIDYLRKNNCVEKIYGEKDWFSPLSSSSNLAHSDMVIIPASMNTVAKLAASIQDNLLLRTAASIMRLHRKLIIVFRETPLSTMDLRNLYMLSMGGAVILPASPAFYSKPQTIDDIILFIVGKVFDSLGIPHDLYCRWMSC</sequence>
<feature type="binding site" evidence="5">
    <location>
        <position position="40"/>
    </location>
    <ligand>
        <name>FMN</name>
        <dbReference type="ChEBI" id="CHEBI:58210"/>
    </ligand>
</feature>
<name>A3DNL3_STAMF</name>
<dbReference type="NCBIfam" id="TIGR00421">
    <property type="entry name" value="ubiX_pad"/>
    <property type="match status" value="1"/>
</dbReference>
<comment type="similarity">
    <text evidence="5">Belongs to the UbiX/PAD1 family.</text>
</comment>
<dbReference type="Gene3D" id="3.40.50.1950">
    <property type="entry name" value="Flavin prenyltransferase-like"/>
    <property type="match status" value="1"/>
</dbReference>
<dbReference type="eggNOG" id="arCOG01703">
    <property type="taxonomic scope" value="Archaea"/>
</dbReference>
<evidence type="ECO:0000256" key="4">
    <source>
        <dbReference type="ARBA" id="ARBA00022679"/>
    </source>
</evidence>
<feature type="binding site" evidence="5">
    <location>
        <position position="131"/>
    </location>
    <ligand>
        <name>FMN</name>
        <dbReference type="ChEBI" id="CHEBI:58210"/>
    </ligand>
</feature>
<evidence type="ECO:0000313" key="7">
    <source>
        <dbReference type="EMBL" id="ABN70223.1"/>
    </source>
</evidence>
<dbReference type="InterPro" id="IPR004507">
    <property type="entry name" value="UbiX-like"/>
</dbReference>
<dbReference type="STRING" id="399550.Smar_1127"/>
<comment type="catalytic activity">
    <reaction evidence="5">
        <text>dimethylallyl phosphate + FMNH2 = prenylated FMNH2 + phosphate</text>
        <dbReference type="Rhea" id="RHEA:37743"/>
        <dbReference type="ChEBI" id="CHEBI:43474"/>
        <dbReference type="ChEBI" id="CHEBI:57618"/>
        <dbReference type="ChEBI" id="CHEBI:87467"/>
        <dbReference type="ChEBI" id="CHEBI:88052"/>
        <dbReference type="EC" id="2.5.1.129"/>
    </reaction>
</comment>
<dbReference type="HOGENOM" id="CLU_074522_0_1_2"/>
<reference evidence="7 8" key="2">
    <citation type="journal article" date="2009" name="Stand. Genomic Sci.">
        <title>Complete genome sequence of Staphylothermus marinus Stetter and Fiala 1986 type strain F1.</title>
        <authorList>
            <person name="Anderson I.J."/>
            <person name="Sun H."/>
            <person name="Lapidus A."/>
            <person name="Copeland A."/>
            <person name="Glavina Del Rio T."/>
            <person name="Tice H."/>
            <person name="Dalin E."/>
            <person name="Lucas S."/>
            <person name="Barry K."/>
            <person name="Land M."/>
            <person name="Richardson P."/>
            <person name="Huber H."/>
            <person name="Kyrpides N.C."/>
        </authorList>
    </citation>
    <scope>NUCLEOTIDE SEQUENCE [LARGE SCALE GENOMIC DNA]</scope>
    <source>
        <strain evidence="8">ATCC 43588 / DSM 3639 / JCM 9404 / F1</strain>
    </source>
</reference>
<dbReference type="AlphaFoldDB" id="A3DNL3"/>
<evidence type="ECO:0000259" key="6">
    <source>
        <dbReference type="Pfam" id="PF02441"/>
    </source>
</evidence>
<keyword evidence="2 5" id="KW-0285">Flavoprotein</keyword>
<comment type="caution">
    <text evidence="5">Lacks conserved residue(s) required for the propagation of feature annotation.</text>
</comment>